<protein>
    <submittedName>
        <fullName evidence="1">Uncharacterized protein</fullName>
    </submittedName>
</protein>
<dbReference type="Gene3D" id="3.90.550.10">
    <property type="entry name" value="Spore Coat Polysaccharide Biosynthesis Protein SpsA, Chain A"/>
    <property type="match status" value="1"/>
</dbReference>
<gene>
    <name evidence="1" type="ORF">C1850_03290</name>
</gene>
<evidence type="ECO:0000313" key="1">
    <source>
        <dbReference type="EMBL" id="RDC46029.1"/>
    </source>
</evidence>
<dbReference type="Proteomes" id="UP000253805">
    <property type="component" value="Unassembled WGS sequence"/>
</dbReference>
<dbReference type="EMBL" id="PPUT01000005">
    <property type="protein sequence ID" value="RDC46029.1"/>
    <property type="molecule type" value="Genomic_DNA"/>
</dbReference>
<dbReference type="RefSeq" id="WP_114540124.1">
    <property type="nucleotide sequence ID" value="NZ_PPUT01000005.1"/>
</dbReference>
<organism evidence="1 2">
    <name type="scientific">Adlercreutzia equolifaciens subsp. celatus</name>
    <dbReference type="NCBI Taxonomy" id="394340"/>
    <lineage>
        <taxon>Bacteria</taxon>
        <taxon>Bacillati</taxon>
        <taxon>Actinomycetota</taxon>
        <taxon>Coriobacteriia</taxon>
        <taxon>Eggerthellales</taxon>
        <taxon>Eggerthellaceae</taxon>
        <taxon>Adlercreutzia</taxon>
    </lineage>
</organism>
<reference evidence="1 2" key="1">
    <citation type="journal article" date="2018" name="Elife">
        <title>Discovery and characterization of a prevalent human gut bacterial enzyme sufficient for the inactivation of a family of plant toxins.</title>
        <authorList>
            <person name="Koppel N."/>
            <person name="Bisanz J.E."/>
            <person name="Pandelia M.E."/>
            <person name="Turnbaugh P.J."/>
            <person name="Balskus E.P."/>
        </authorList>
    </citation>
    <scope>NUCLEOTIDE SEQUENCE [LARGE SCALE GENOMIC DNA]</scope>
    <source>
        <strain evidence="1 2">OB21 GAM 11</strain>
    </source>
</reference>
<name>A0A369P4D9_9ACTN</name>
<dbReference type="Pfam" id="PF13641">
    <property type="entry name" value="Glyco_tranf_2_3"/>
    <property type="match status" value="1"/>
</dbReference>
<dbReference type="AlphaFoldDB" id="A0A369P4D9"/>
<proteinExistence type="predicted"/>
<evidence type="ECO:0000313" key="2">
    <source>
        <dbReference type="Proteomes" id="UP000253805"/>
    </source>
</evidence>
<sequence>MNPVVVIPTFIYPRRHRGGADVVSTYDHPTAPNQEGELGRCLESLAKVEGLGLVVILVSADVSLEVQAAEKVQAIANRHPDVTTLVIGAAELALIEQRMAQQNIERLSKEIGLQGYGAIRNLGLLVANVLGFDAVVFLDDDEVVDDPKFLEKAMYGLGKLTRQGVPIVAKTGYYLNDQDSYLSKWEDKWYNRFWQQGRAFNEWITKAMRGPRLSRSNHVCGGCLAVHKEAFRRLAFDPWITRGEDLDYMLDLRMYGSDIWFDNQWVLRHLPPRTASEGTRFRQDIFRWLYEYRKLEYSRALIDLQQVKPASLEPYPGPFLEPGLLRRIRLTAWMRSFGRPDKKAYRLAAKAATGAASAYAEANCAKYFEFQYVWPEAMNRLESDQLLSEALVRSAMLRAQDVAAAAPVPAPAAANVSTGAPAAADVAAEVVAGEAAGVTPAAAAARASAPAPASVPAPRPVPRTNIDAGMTTQIRLDMED</sequence>
<accession>A0A369P4D9</accession>
<dbReference type="InterPro" id="IPR029044">
    <property type="entry name" value="Nucleotide-diphossugar_trans"/>
</dbReference>
<comment type="caution">
    <text evidence="1">The sequence shown here is derived from an EMBL/GenBank/DDBJ whole genome shotgun (WGS) entry which is preliminary data.</text>
</comment>
<dbReference type="SUPFAM" id="SSF53448">
    <property type="entry name" value="Nucleotide-diphospho-sugar transferases"/>
    <property type="match status" value="1"/>
</dbReference>